<protein>
    <submittedName>
        <fullName evidence="1">DUF2505 domain-containing protein</fullName>
    </submittedName>
</protein>
<organism evidence="1 2">
    <name type="scientific">Pegethrix bostrychoides GSE-TBD4-15B</name>
    <dbReference type="NCBI Taxonomy" id="2839662"/>
    <lineage>
        <taxon>Bacteria</taxon>
        <taxon>Bacillati</taxon>
        <taxon>Cyanobacteriota</taxon>
        <taxon>Cyanophyceae</taxon>
        <taxon>Oculatellales</taxon>
        <taxon>Oculatellaceae</taxon>
        <taxon>Pegethrix</taxon>
    </lineage>
</organism>
<dbReference type="InterPro" id="IPR023393">
    <property type="entry name" value="START-like_dom_sf"/>
</dbReference>
<name>A0A951P7H8_9CYAN</name>
<reference evidence="1" key="1">
    <citation type="submission" date="2021-05" db="EMBL/GenBank/DDBJ databases">
        <authorList>
            <person name="Pietrasiak N."/>
            <person name="Ward R."/>
            <person name="Stajich J.E."/>
            <person name="Kurbessoian T."/>
        </authorList>
    </citation>
    <scope>NUCLEOTIDE SEQUENCE</scope>
    <source>
        <strain evidence="1">GSE-TBD4-15B</strain>
    </source>
</reference>
<dbReference type="Gene3D" id="3.30.530.20">
    <property type="match status" value="1"/>
</dbReference>
<proteinExistence type="predicted"/>
<gene>
    <name evidence="1" type="ORF">KME07_00135</name>
</gene>
<accession>A0A951P7H8</accession>
<reference evidence="1" key="2">
    <citation type="journal article" date="2022" name="Microbiol. Resour. Announc.">
        <title>Metagenome Sequencing to Explore Phylogenomics of Terrestrial Cyanobacteria.</title>
        <authorList>
            <person name="Ward R.D."/>
            <person name="Stajich J.E."/>
            <person name="Johansen J.R."/>
            <person name="Huntemann M."/>
            <person name="Clum A."/>
            <person name="Foster B."/>
            <person name="Foster B."/>
            <person name="Roux S."/>
            <person name="Palaniappan K."/>
            <person name="Varghese N."/>
            <person name="Mukherjee S."/>
            <person name="Reddy T.B.K."/>
            <person name="Daum C."/>
            <person name="Copeland A."/>
            <person name="Chen I.A."/>
            <person name="Ivanova N.N."/>
            <person name="Kyrpides N.C."/>
            <person name="Shapiro N."/>
            <person name="Eloe-Fadrosh E.A."/>
            <person name="Pietrasiak N."/>
        </authorList>
    </citation>
    <scope>NUCLEOTIDE SEQUENCE</scope>
    <source>
        <strain evidence="1">GSE-TBD4-15B</strain>
    </source>
</reference>
<comment type="caution">
    <text evidence="1">The sequence shown here is derived from an EMBL/GenBank/DDBJ whole genome shotgun (WGS) entry which is preliminary data.</text>
</comment>
<evidence type="ECO:0000313" key="2">
    <source>
        <dbReference type="Proteomes" id="UP000707356"/>
    </source>
</evidence>
<dbReference type="EMBL" id="JAHHHV010000001">
    <property type="protein sequence ID" value="MBW4463835.1"/>
    <property type="molecule type" value="Genomic_DNA"/>
</dbReference>
<dbReference type="AlphaFoldDB" id="A0A951P7H8"/>
<dbReference type="Proteomes" id="UP000707356">
    <property type="component" value="Unassembled WGS sequence"/>
</dbReference>
<evidence type="ECO:0000313" key="1">
    <source>
        <dbReference type="EMBL" id="MBW4463835.1"/>
    </source>
</evidence>
<sequence length="178" mass="20398">MLINASVFVPFPLALVYSTYRDHLPELVQQMASVKQVRLQSRQETNGTVQQVYEWHGKSEIPGMLKAFLSEDLLTWTDFATWKAAEYATDWRIQPQLFQDAVTWAGIDRYIAEGSGTRIESRGELRIDPKRLQGVPFFLTGQVSHLAEEMLGKQAEPNFVEMSRHVKAYLEQQAVRVP</sequence>